<dbReference type="InterPro" id="IPR000182">
    <property type="entry name" value="GNAT_dom"/>
</dbReference>
<dbReference type="GO" id="GO:0016747">
    <property type="term" value="F:acyltransferase activity, transferring groups other than amino-acyl groups"/>
    <property type="evidence" value="ECO:0007669"/>
    <property type="project" value="InterPro"/>
</dbReference>
<protein>
    <submittedName>
        <fullName evidence="2">N-acetyltransferase</fullName>
    </submittedName>
</protein>
<dbReference type="Gene3D" id="3.40.630.30">
    <property type="match status" value="1"/>
</dbReference>
<keyword evidence="3" id="KW-1185">Reference proteome</keyword>
<dbReference type="KEGG" id="byl:A4V09_12150"/>
<dbReference type="PROSITE" id="PS51186">
    <property type="entry name" value="GNAT"/>
    <property type="match status" value="1"/>
</dbReference>
<proteinExistence type="predicted"/>
<dbReference type="OrthoDB" id="9790865at2"/>
<dbReference type="SUPFAM" id="SSF55729">
    <property type="entry name" value="Acyl-CoA N-acyltransferases (Nat)"/>
    <property type="match status" value="1"/>
</dbReference>
<dbReference type="EMBL" id="CP015405">
    <property type="protein sequence ID" value="ANU76453.1"/>
    <property type="molecule type" value="Genomic_DNA"/>
</dbReference>
<dbReference type="STRING" id="1796616.A4V09_12150"/>
<organism evidence="2 3">
    <name type="scientific">Blautia pseudococcoides</name>
    <dbReference type="NCBI Taxonomy" id="1796616"/>
    <lineage>
        <taxon>Bacteria</taxon>
        <taxon>Bacillati</taxon>
        <taxon>Bacillota</taxon>
        <taxon>Clostridia</taxon>
        <taxon>Lachnospirales</taxon>
        <taxon>Lachnospiraceae</taxon>
        <taxon>Blautia</taxon>
    </lineage>
</organism>
<accession>A0A1C7IC84</accession>
<sequence>MKYIIREMYPQEYPLLAEFLYESIFQRENEIPFPKTIIQNPELQVYIQDFGTLKDDFCLCAEVDHKLAGAVWVRNIHGYGNIDDETPEFAVSLFKEYRGCGIGTELMRQMLELLKEKGYEKVSLSVQKENYALRMYEGLGFKAVIDKDEEFIMEYRFSKI</sequence>
<reference evidence="2" key="1">
    <citation type="submission" date="2017-04" db="EMBL/GenBank/DDBJ databases">
        <title>Complete Genome Sequences of Twelve Strains of a Stable Defined Moderately Diverse Mouse Microbiota 2 (sDMDMm2).</title>
        <authorList>
            <person name="Uchimura Y."/>
            <person name="Wyss M."/>
            <person name="Brugiroux S."/>
            <person name="Limenitakis J.P."/>
            <person name="Stecher B."/>
            <person name="McCoy K.D."/>
            <person name="Macpherson A.J."/>
        </authorList>
    </citation>
    <scope>NUCLEOTIDE SEQUENCE</scope>
    <source>
        <strain evidence="2">YL58</strain>
    </source>
</reference>
<gene>
    <name evidence="2" type="ORF">A4V09_12150</name>
</gene>
<dbReference type="PANTHER" id="PTHR43415">
    <property type="entry name" value="SPERMIDINE N(1)-ACETYLTRANSFERASE"/>
    <property type="match status" value="1"/>
</dbReference>
<dbReference type="RefSeq" id="WP_065542618.1">
    <property type="nucleotide sequence ID" value="NZ_CP015405.2"/>
</dbReference>
<dbReference type="AlphaFoldDB" id="A0A1C7IC84"/>
<name>A0A1C7IC84_9FIRM</name>
<dbReference type="InterPro" id="IPR016181">
    <property type="entry name" value="Acyl_CoA_acyltransferase"/>
</dbReference>
<dbReference type="CDD" id="cd04301">
    <property type="entry name" value="NAT_SF"/>
    <property type="match status" value="1"/>
</dbReference>
<evidence type="ECO:0000313" key="3">
    <source>
        <dbReference type="Proteomes" id="UP000092574"/>
    </source>
</evidence>
<dbReference type="Proteomes" id="UP000092574">
    <property type="component" value="Chromosome"/>
</dbReference>
<evidence type="ECO:0000313" key="2">
    <source>
        <dbReference type="EMBL" id="ANU76453.1"/>
    </source>
</evidence>
<dbReference type="Pfam" id="PF00583">
    <property type="entry name" value="Acetyltransf_1"/>
    <property type="match status" value="1"/>
</dbReference>
<feature type="domain" description="N-acetyltransferase" evidence="1">
    <location>
        <begin position="3"/>
        <end position="158"/>
    </location>
</feature>
<dbReference type="PANTHER" id="PTHR43415:SF3">
    <property type="entry name" value="GNAT-FAMILY ACETYLTRANSFERASE"/>
    <property type="match status" value="1"/>
</dbReference>
<evidence type="ECO:0000259" key="1">
    <source>
        <dbReference type="PROSITE" id="PS51186"/>
    </source>
</evidence>